<dbReference type="EMBL" id="JZRB01000004">
    <property type="protein sequence ID" value="KJV36793.1"/>
    <property type="molecule type" value="Genomic_DNA"/>
</dbReference>
<evidence type="ECO:0000259" key="2">
    <source>
        <dbReference type="Pfam" id="PF07007"/>
    </source>
</evidence>
<name>A0A0F3KZZ7_9GAMM</name>
<dbReference type="Pfam" id="PF07007">
    <property type="entry name" value="LprI"/>
    <property type="match status" value="1"/>
</dbReference>
<dbReference type="AlphaFoldDB" id="A0A0F3KZZ7"/>
<accession>A0A0F3KZZ7</accession>
<comment type="caution">
    <text evidence="3">The sequence shown here is derived from an EMBL/GenBank/DDBJ whole genome shotgun (WGS) entry which is preliminary data.</text>
</comment>
<feature type="chain" id="PRO_5002463676" description="Lysozyme inhibitor LprI-like N-terminal domain-containing protein" evidence="1">
    <location>
        <begin position="22"/>
        <end position="440"/>
    </location>
</feature>
<dbReference type="Gene3D" id="1.20.1270.180">
    <property type="match status" value="1"/>
</dbReference>
<dbReference type="OrthoDB" id="5957809at2"/>
<feature type="signal peptide" evidence="1">
    <location>
        <begin position="1"/>
        <end position="21"/>
    </location>
</feature>
<evidence type="ECO:0000313" key="4">
    <source>
        <dbReference type="Proteomes" id="UP000033651"/>
    </source>
</evidence>
<evidence type="ECO:0000256" key="1">
    <source>
        <dbReference type="SAM" id="SignalP"/>
    </source>
</evidence>
<proteinExistence type="predicted"/>
<keyword evidence="4" id="KW-1185">Reference proteome</keyword>
<organism evidence="3 4">
    <name type="scientific">Luteibacter yeojuensis</name>
    <dbReference type="NCBI Taxonomy" id="345309"/>
    <lineage>
        <taxon>Bacteria</taxon>
        <taxon>Pseudomonadati</taxon>
        <taxon>Pseudomonadota</taxon>
        <taxon>Gammaproteobacteria</taxon>
        <taxon>Lysobacterales</taxon>
        <taxon>Rhodanobacteraceae</taxon>
        <taxon>Luteibacter</taxon>
    </lineage>
</organism>
<dbReference type="InterPro" id="IPR009739">
    <property type="entry name" value="LprI-like_N"/>
</dbReference>
<protein>
    <recommendedName>
        <fullName evidence="2">Lysozyme inhibitor LprI-like N-terminal domain-containing protein</fullName>
    </recommendedName>
</protein>
<gene>
    <name evidence="3" type="ORF">VI08_03290</name>
</gene>
<keyword evidence="1" id="KW-0732">Signal</keyword>
<dbReference type="RefSeq" id="WP_045828098.1">
    <property type="nucleotide sequence ID" value="NZ_JZRB01000004.1"/>
</dbReference>
<dbReference type="Proteomes" id="UP000033651">
    <property type="component" value="Unassembled WGS sequence"/>
</dbReference>
<reference evidence="3 4" key="1">
    <citation type="submission" date="2015-03" db="EMBL/GenBank/DDBJ databases">
        <title>Draft genome sequence of Luteibacter yeojuensis strain SU11.</title>
        <authorList>
            <person name="Sulaiman J."/>
            <person name="Priya K."/>
            <person name="Chan K.-G."/>
        </authorList>
    </citation>
    <scope>NUCLEOTIDE SEQUENCE [LARGE SCALE GENOMIC DNA]</scope>
    <source>
        <strain evidence="3 4">SU11</strain>
    </source>
</reference>
<feature type="domain" description="Lysozyme inhibitor LprI-like N-terminal" evidence="2">
    <location>
        <begin position="26"/>
        <end position="87"/>
    </location>
</feature>
<dbReference type="PATRIC" id="fig|345309.4.peg.2995"/>
<evidence type="ECO:0000313" key="3">
    <source>
        <dbReference type="EMBL" id="KJV36793.1"/>
    </source>
</evidence>
<sequence>MRKFKAGIGLALAVLAPWAQAAGFDCAKASTGVEKAICATPKVSAADGQLGEAFKAALATHPELADALKLDQRHWLAARDETLSAYPSVAKAQASVLGLYGDRIAFLKGLDAKAWPAPFEALRDAAAKLPAAGAVIPDDLAKLGAGITLAQDVQLEDGKGFPYEPDAKVAAALKELDSYAGYRKLEGSPVSSLWSMGGTAHCWSETPFRIDGKRAIAVPRPDVWGDGDCMTNHGMARIGDRTVAFLVRGGSQDEAGLIAAAWNGKTFDHARMLVFRFDRALKVDAATCGPDKAPCDDFARAALAAATRFDRSPQKGTMDAAFPGYDKGAYAAVLKAAQATGGPLEKDGQPPELPLLDDAGGKMTGYSSDAQPFPLVFRGETLLGLIDHGHVGWRVNDDWMVAAWRVKDGKAVPAAAAYISVNRGKLLLAAPVPAPAPESH</sequence>